<evidence type="ECO:0000256" key="10">
    <source>
        <dbReference type="SAM" id="MobiDB-lite"/>
    </source>
</evidence>
<dbReference type="InterPro" id="IPR029044">
    <property type="entry name" value="Nucleotide-diphossugar_trans"/>
</dbReference>
<keyword evidence="7" id="KW-1133">Transmembrane helix</keyword>
<feature type="region of interest" description="Disordered" evidence="10">
    <location>
        <begin position="43"/>
        <end position="67"/>
    </location>
</feature>
<keyword evidence="9" id="KW-0472">Membrane</keyword>
<dbReference type="AlphaFoldDB" id="G2R0S2"/>
<accession>G2R0S2</accession>
<dbReference type="GeneID" id="11515035"/>
<evidence type="ECO:0000256" key="5">
    <source>
        <dbReference type="ARBA" id="ARBA00022692"/>
    </source>
</evidence>
<evidence type="ECO:0000313" key="11">
    <source>
        <dbReference type="EMBL" id="AEO67333.1"/>
    </source>
</evidence>
<keyword evidence="12" id="KW-1185">Reference proteome</keyword>
<dbReference type="EMBL" id="CP003010">
    <property type="protein sequence ID" value="AEO67333.1"/>
    <property type="molecule type" value="Genomic_DNA"/>
</dbReference>
<dbReference type="Proteomes" id="UP000008181">
    <property type="component" value="Chromosome 2"/>
</dbReference>
<gene>
    <name evidence="11" type="ORF">THITE_2116225</name>
</gene>
<proteinExistence type="inferred from homology"/>
<dbReference type="GO" id="GO:0000026">
    <property type="term" value="F:alpha-1,2-mannosyltransferase activity"/>
    <property type="evidence" value="ECO:0007669"/>
    <property type="project" value="TreeGrafter"/>
</dbReference>
<dbReference type="GO" id="GO:0046354">
    <property type="term" value="P:mannan biosynthetic process"/>
    <property type="evidence" value="ECO:0007669"/>
    <property type="project" value="TreeGrafter"/>
</dbReference>
<evidence type="ECO:0000256" key="6">
    <source>
        <dbReference type="ARBA" id="ARBA00022968"/>
    </source>
</evidence>
<dbReference type="Gene3D" id="3.90.550.10">
    <property type="entry name" value="Spore Coat Polysaccharide Biosynthesis Protein SpsA, Chain A"/>
    <property type="match status" value="1"/>
</dbReference>
<sequence length="505" mass="57367">MVVPRGPRILVAVALICFVALVVTFLHRDAFANLRLRPDSLWPSTHTPAADDDDEHNNTTALDPNAHRLPSADSFHAHFAAVTRLKGITMAEAKAGCHWPDGQFVNFQFVPDVEWVVKDRSDEEIAARRRAWQEYVDGRSRDESLIPWEEVKDKFSGRGVVVLAGNDQTVMQLKVVLRRLANLRSTIPVEVHYWDDEMDEATRAELAGLYQPLSFNDLSQPHNIVRVKKDGKYINYQLKNAAVVNSRFAELLLLDSDNVPVLDPAVLFDSRVYQEYHTVFWPDMARTRPQNPAWALTNTPCRMDEYEQESGQMLVDKRRFWYHVQLAAWMNRGEQAAYYNAFLLGDKDMFRFAWHALKTAYGRPRKWLASVGTLNAGFFCGHSFGQHHPDDGRLAFLHGGAAKFAAPELLRWNKAHLGYFRHYKRSPTDEDPSVSVRAGIVWDEAAYMPNRSAQFKGMVCNDITDAEPRSLDDLLPGFDREFEAAGGYWKLEQEGEAETQAAAGG</sequence>
<name>G2R0S2_THETT</name>
<comment type="pathway">
    <text evidence="2">Protein modification; protein glycosylation.</text>
</comment>
<evidence type="ECO:0000313" key="12">
    <source>
        <dbReference type="Proteomes" id="UP000008181"/>
    </source>
</evidence>
<evidence type="ECO:0000256" key="4">
    <source>
        <dbReference type="ARBA" id="ARBA00022679"/>
    </source>
</evidence>
<keyword evidence="6" id="KW-0735">Signal-anchor</keyword>
<evidence type="ECO:0000256" key="8">
    <source>
        <dbReference type="ARBA" id="ARBA00023034"/>
    </source>
</evidence>
<protein>
    <submittedName>
        <fullName evidence="11">Glycosyltransferase family 71 protein</fullName>
    </submittedName>
</protein>
<organism evidence="11 12">
    <name type="scientific">Thermothielavioides terrestris (strain ATCC 38088 / NRRL 8126)</name>
    <name type="common">Thielavia terrestris</name>
    <dbReference type="NCBI Taxonomy" id="578455"/>
    <lineage>
        <taxon>Eukaryota</taxon>
        <taxon>Fungi</taxon>
        <taxon>Dikarya</taxon>
        <taxon>Ascomycota</taxon>
        <taxon>Pezizomycotina</taxon>
        <taxon>Sordariomycetes</taxon>
        <taxon>Sordariomycetidae</taxon>
        <taxon>Sordariales</taxon>
        <taxon>Chaetomiaceae</taxon>
        <taxon>Thermothielavioides</taxon>
        <taxon>Thermothielavioides terrestris</taxon>
    </lineage>
</organism>
<comment type="subcellular location">
    <subcellularLocation>
        <location evidence="1">Golgi apparatus membrane</location>
        <topology evidence="1">Single-pass type II membrane protein</topology>
    </subcellularLocation>
</comment>
<dbReference type="KEGG" id="ttt:THITE_2116225"/>
<dbReference type="PANTHER" id="PTHR31646">
    <property type="entry name" value="ALPHA-1,2-MANNOSYLTRANSFERASE MNN2"/>
    <property type="match status" value="1"/>
</dbReference>
<evidence type="ECO:0000256" key="7">
    <source>
        <dbReference type="ARBA" id="ARBA00022989"/>
    </source>
</evidence>
<dbReference type="InterPro" id="IPR022751">
    <property type="entry name" value="Alpha_mannosyltransferase"/>
</dbReference>
<dbReference type="RefSeq" id="XP_003653669.1">
    <property type="nucleotide sequence ID" value="XM_003653621.1"/>
</dbReference>
<evidence type="ECO:0000256" key="1">
    <source>
        <dbReference type="ARBA" id="ARBA00004323"/>
    </source>
</evidence>
<dbReference type="PANTHER" id="PTHR31646:SF1">
    <property type="entry name" value="ALPHA-1,2-MANNOSYLTRANSFERASE MNN2"/>
    <property type="match status" value="1"/>
</dbReference>
<evidence type="ECO:0000256" key="3">
    <source>
        <dbReference type="ARBA" id="ARBA00009105"/>
    </source>
</evidence>
<dbReference type="OrthoDB" id="430354at2759"/>
<reference evidence="11 12" key="1">
    <citation type="journal article" date="2011" name="Nat. Biotechnol.">
        <title>Comparative genomic analysis of the thermophilic biomass-degrading fungi Myceliophthora thermophila and Thielavia terrestris.</title>
        <authorList>
            <person name="Berka R.M."/>
            <person name="Grigoriev I.V."/>
            <person name="Otillar R."/>
            <person name="Salamov A."/>
            <person name="Grimwood J."/>
            <person name="Reid I."/>
            <person name="Ishmael N."/>
            <person name="John T."/>
            <person name="Darmond C."/>
            <person name="Moisan M.-C."/>
            <person name="Henrissat B."/>
            <person name="Coutinho P.M."/>
            <person name="Lombard V."/>
            <person name="Natvig D.O."/>
            <person name="Lindquist E."/>
            <person name="Schmutz J."/>
            <person name="Lucas S."/>
            <person name="Harris P."/>
            <person name="Powlowski J."/>
            <person name="Bellemare A."/>
            <person name="Taylor D."/>
            <person name="Butler G."/>
            <person name="de Vries R.P."/>
            <person name="Allijn I.E."/>
            <person name="van den Brink J."/>
            <person name="Ushinsky S."/>
            <person name="Storms R."/>
            <person name="Powell A.J."/>
            <person name="Paulsen I.T."/>
            <person name="Elbourne L.D.H."/>
            <person name="Baker S.E."/>
            <person name="Magnuson J."/>
            <person name="LaBoissiere S."/>
            <person name="Clutterbuck A.J."/>
            <person name="Martinez D."/>
            <person name="Wogulis M."/>
            <person name="de Leon A.L."/>
            <person name="Rey M.W."/>
            <person name="Tsang A."/>
        </authorList>
    </citation>
    <scope>NUCLEOTIDE SEQUENCE [LARGE SCALE GENOMIC DNA]</scope>
    <source>
        <strain evidence="12">ATCC 38088 / NRRL 8126</strain>
    </source>
</reference>
<dbReference type="STRING" id="578455.G2R0S2"/>
<comment type="similarity">
    <text evidence="3">Belongs to the MNN1/MNT family.</text>
</comment>
<keyword evidence="4 11" id="KW-0808">Transferase</keyword>
<dbReference type="SUPFAM" id="SSF53448">
    <property type="entry name" value="Nucleotide-diphospho-sugar transferases"/>
    <property type="match status" value="1"/>
</dbReference>
<dbReference type="GO" id="GO:0000139">
    <property type="term" value="C:Golgi membrane"/>
    <property type="evidence" value="ECO:0007669"/>
    <property type="project" value="UniProtKB-SubCell"/>
</dbReference>
<dbReference type="eggNOG" id="ENOG502S4MX">
    <property type="taxonomic scope" value="Eukaryota"/>
</dbReference>
<dbReference type="HOGENOM" id="CLU_040188_0_0_1"/>
<evidence type="ECO:0000256" key="2">
    <source>
        <dbReference type="ARBA" id="ARBA00004922"/>
    </source>
</evidence>
<dbReference type="Pfam" id="PF11051">
    <property type="entry name" value="Mannosyl_trans3"/>
    <property type="match status" value="2"/>
</dbReference>
<keyword evidence="8" id="KW-0333">Golgi apparatus</keyword>
<keyword evidence="5" id="KW-0812">Transmembrane</keyword>
<evidence type="ECO:0000256" key="9">
    <source>
        <dbReference type="ARBA" id="ARBA00023136"/>
    </source>
</evidence>